<feature type="compositionally biased region" description="Polar residues" evidence="1">
    <location>
        <begin position="1"/>
        <end position="15"/>
    </location>
</feature>
<sequence>MNADTATPQSSTADTASRRPLGAPSTAAIIDSLTALFGPDDEQIRSYASVIGGDPLTPSPHRLADATSAAIAAFGIQVAAVAESAGADPQTITVRAVDAIDQLRASYLTIVSGVPAPHLIEDPRALGNNDFYRCHDDRWIFLITTYAGLRDAVCKVLNCPPFPDRIAEAAAHWDAVALETAVCAAGGVAAVVRTAAQWRAHEVGIDLLARDIVEIDRIGDGPQTDLPAAASWPPLGGVRVTDLTHVIAGPVSTRLLATFGADVLHVSRPDNSDPNAMVVMTGGGKRNAFADLRDDHQRAAFSEVCAGSDVVVNSYRGIAERGFGAHDLAALRPGVVVCEYHCWGADGPWAERGGFDQLACSATGFAGSEAVNGRPSLPPTYLLNDYLAAYLGAAGMVAALRRRAAVGGSWRVRINLARVCMWVQDLGLFARDVVDDIPRPSAPTIGLQTVDSPFGVITEPGLPLSFDGVPTPVTGAPSPLGSSPLRW</sequence>
<dbReference type="PANTHER" id="PTHR48228">
    <property type="entry name" value="SUCCINYL-COA--D-CITRAMALATE COA-TRANSFERASE"/>
    <property type="match status" value="1"/>
</dbReference>
<feature type="region of interest" description="Disordered" evidence="1">
    <location>
        <begin position="468"/>
        <end position="487"/>
    </location>
</feature>
<name>A0AAU4JYW1_9NOCA</name>
<keyword evidence="3" id="KW-1185">Reference proteome</keyword>
<dbReference type="InterPro" id="IPR044855">
    <property type="entry name" value="CoA-Trfase_III_dom3_sf"/>
</dbReference>
<dbReference type="GO" id="GO:0016740">
    <property type="term" value="F:transferase activity"/>
    <property type="evidence" value="ECO:0007669"/>
    <property type="project" value="UniProtKB-KW"/>
</dbReference>
<keyword evidence="2" id="KW-0808">Transferase</keyword>
<evidence type="ECO:0000256" key="1">
    <source>
        <dbReference type="SAM" id="MobiDB-lite"/>
    </source>
</evidence>
<accession>A0AAU4JYW1</accession>
<dbReference type="AlphaFoldDB" id="A0AAU4JYW1"/>
<evidence type="ECO:0000313" key="2">
    <source>
        <dbReference type="EMBL" id="WUM18974.1"/>
    </source>
</evidence>
<proteinExistence type="predicted"/>
<dbReference type="InterPro" id="IPR023606">
    <property type="entry name" value="CoA-Trfase_III_dom_1_sf"/>
</dbReference>
<dbReference type="SUPFAM" id="SSF89796">
    <property type="entry name" value="CoA-transferase family III (CaiB/BaiF)"/>
    <property type="match status" value="2"/>
</dbReference>
<dbReference type="Pfam" id="PF02515">
    <property type="entry name" value="CoA_transf_3"/>
    <property type="match status" value="2"/>
</dbReference>
<protein>
    <submittedName>
        <fullName evidence="2">CoA transferase</fullName>
    </submittedName>
</protein>
<dbReference type="Proteomes" id="UP001432128">
    <property type="component" value="Chromosome"/>
</dbReference>
<dbReference type="InterPro" id="IPR050509">
    <property type="entry name" value="CoA-transferase_III"/>
</dbReference>
<feature type="region of interest" description="Disordered" evidence="1">
    <location>
        <begin position="1"/>
        <end position="21"/>
    </location>
</feature>
<dbReference type="EMBL" id="CP108021">
    <property type="protein sequence ID" value="WUM18974.1"/>
    <property type="molecule type" value="Genomic_DNA"/>
</dbReference>
<organism evidence="2 3">
    <name type="scientific">Williamsia herbipolensis</name>
    <dbReference type="NCBI Taxonomy" id="1603258"/>
    <lineage>
        <taxon>Bacteria</taxon>
        <taxon>Bacillati</taxon>
        <taxon>Actinomycetota</taxon>
        <taxon>Actinomycetes</taxon>
        <taxon>Mycobacteriales</taxon>
        <taxon>Nocardiaceae</taxon>
        <taxon>Williamsia</taxon>
    </lineage>
</organism>
<dbReference type="Gene3D" id="3.30.1540.10">
    <property type="entry name" value="formyl-coa transferase, domain 3"/>
    <property type="match status" value="1"/>
</dbReference>
<dbReference type="Gene3D" id="3.40.50.10540">
    <property type="entry name" value="Crotonobetainyl-coa:carnitine coa-transferase, domain 1"/>
    <property type="match status" value="2"/>
</dbReference>
<dbReference type="InterPro" id="IPR003673">
    <property type="entry name" value="CoA-Trfase_fam_III"/>
</dbReference>
<dbReference type="PANTHER" id="PTHR48228:SF4">
    <property type="entry name" value="BLR3030 PROTEIN"/>
    <property type="match status" value="1"/>
</dbReference>
<evidence type="ECO:0000313" key="3">
    <source>
        <dbReference type="Proteomes" id="UP001432128"/>
    </source>
</evidence>
<dbReference type="RefSeq" id="WP_328856541.1">
    <property type="nucleotide sequence ID" value="NZ_CP108021.1"/>
</dbReference>
<dbReference type="KEGG" id="whr:OG579_14715"/>
<reference evidence="2 3" key="1">
    <citation type="submission" date="2022-10" db="EMBL/GenBank/DDBJ databases">
        <title>The complete genomes of actinobacterial strains from the NBC collection.</title>
        <authorList>
            <person name="Joergensen T.S."/>
            <person name="Alvarez Arevalo M."/>
            <person name="Sterndorff E.B."/>
            <person name="Faurdal D."/>
            <person name="Vuksanovic O."/>
            <person name="Mourched A.-S."/>
            <person name="Charusanti P."/>
            <person name="Shaw S."/>
            <person name="Blin K."/>
            <person name="Weber T."/>
        </authorList>
    </citation>
    <scope>NUCLEOTIDE SEQUENCE [LARGE SCALE GENOMIC DNA]</scope>
    <source>
        <strain evidence="2 3">NBC_00319</strain>
    </source>
</reference>
<gene>
    <name evidence="2" type="ORF">OG579_14715</name>
</gene>